<evidence type="ECO:0000259" key="4">
    <source>
        <dbReference type="PROSITE" id="PS50003"/>
    </source>
</evidence>
<dbReference type="GO" id="GO:0032418">
    <property type="term" value="P:lysosome localization"/>
    <property type="evidence" value="ECO:0007669"/>
    <property type="project" value="TreeGrafter"/>
</dbReference>
<evidence type="ECO:0000256" key="1">
    <source>
        <dbReference type="ARBA" id="ARBA00004656"/>
    </source>
</evidence>
<dbReference type="Gene3D" id="2.30.29.30">
    <property type="entry name" value="Pleckstrin-homology domain (PH domain)/Phosphotyrosine-binding domain (PTB)"/>
    <property type="match status" value="1"/>
</dbReference>
<evidence type="ECO:0000313" key="7">
    <source>
        <dbReference type="RefSeq" id="XP_047735721.1"/>
    </source>
</evidence>
<feature type="compositionally biased region" description="Basic and acidic residues" evidence="3">
    <location>
        <begin position="567"/>
        <end position="587"/>
    </location>
</feature>
<feature type="region of interest" description="Disordered" evidence="3">
    <location>
        <begin position="1513"/>
        <end position="1532"/>
    </location>
</feature>
<dbReference type="OrthoDB" id="9983817at2759"/>
<dbReference type="PANTHER" id="PTHR46556">
    <property type="entry name" value="PLECKSTRIN HOMOLOGY DOMAIN-CONTAINING FAMILY M MEMBER 2"/>
    <property type="match status" value="1"/>
</dbReference>
<dbReference type="InterPro" id="IPR004012">
    <property type="entry name" value="Run_dom"/>
</dbReference>
<feature type="compositionally biased region" description="Low complexity" evidence="3">
    <location>
        <begin position="687"/>
        <end position="700"/>
    </location>
</feature>
<feature type="domain" description="RUN" evidence="5">
    <location>
        <begin position="32"/>
        <end position="151"/>
    </location>
</feature>
<dbReference type="Gene3D" id="1.20.58.900">
    <property type="match status" value="1"/>
</dbReference>
<organism evidence="6 8">
    <name type="scientific">Hyalella azteca</name>
    <name type="common">Amphipod</name>
    <dbReference type="NCBI Taxonomy" id="294128"/>
    <lineage>
        <taxon>Eukaryota</taxon>
        <taxon>Metazoa</taxon>
        <taxon>Ecdysozoa</taxon>
        <taxon>Arthropoda</taxon>
        <taxon>Crustacea</taxon>
        <taxon>Multicrustacea</taxon>
        <taxon>Malacostraca</taxon>
        <taxon>Eumalacostraca</taxon>
        <taxon>Peracarida</taxon>
        <taxon>Amphipoda</taxon>
        <taxon>Senticaudata</taxon>
        <taxon>Talitrida</taxon>
        <taxon>Talitroidea</taxon>
        <taxon>Hyalellidae</taxon>
        <taxon>Hyalella</taxon>
    </lineage>
</organism>
<reference evidence="7 8" key="1">
    <citation type="submission" date="2025-04" db="UniProtKB">
        <authorList>
            <consortium name="RefSeq"/>
        </authorList>
    </citation>
    <scope>IDENTIFICATION</scope>
    <source>
        <tissue evidence="7 8">Whole organism</tissue>
    </source>
</reference>
<dbReference type="RefSeq" id="XP_047735721.1">
    <property type="nucleotide sequence ID" value="XM_047879765.1"/>
</dbReference>
<feature type="compositionally biased region" description="Basic residues" evidence="3">
    <location>
        <begin position="310"/>
        <end position="323"/>
    </location>
</feature>
<feature type="region of interest" description="Disordered" evidence="3">
    <location>
        <begin position="429"/>
        <end position="493"/>
    </location>
</feature>
<dbReference type="InterPro" id="IPR037213">
    <property type="entry name" value="Run_dom_sf"/>
</dbReference>
<feature type="compositionally biased region" description="Low complexity" evidence="3">
    <location>
        <begin position="592"/>
        <end position="604"/>
    </location>
</feature>
<feature type="compositionally biased region" description="Polar residues" evidence="3">
    <location>
        <begin position="484"/>
        <end position="493"/>
    </location>
</feature>
<dbReference type="InterPro" id="IPR053015">
    <property type="entry name" value="PH_domain-containing_M2"/>
</dbReference>
<evidence type="ECO:0000256" key="2">
    <source>
        <dbReference type="ARBA" id="ARBA00023228"/>
    </source>
</evidence>
<dbReference type="GO" id="GO:0019894">
    <property type="term" value="F:kinesin binding"/>
    <property type="evidence" value="ECO:0007669"/>
    <property type="project" value="TreeGrafter"/>
</dbReference>
<feature type="region of interest" description="Disordered" evidence="3">
    <location>
        <begin position="310"/>
        <end position="373"/>
    </location>
</feature>
<gene>
    <name evidence="7 8" type="primary">LOC108676550</name>
</gene>
<accession>A0A979FGJ3</accession>
<dbReference type="InterPro" id="IPR011993">
    <property type="entry name" value="PH-like_dom_sf"/>
</dbReference>
<name>A0A979FGJ3_HYAAZ</name>
<feature type="compositionally biased region" description="Polar residues" evidence="3">
    <location>
        <begin position="1578"/>
        <end position="1599"/>
    </location>
</feature>
<proteinExistence type="predicted"/>
<feature type="domain" description="PH" evidence="4">
    <location>
        <begin position="1380"/>
        <end position="1477"/>
    </location>
</feature>
<protein>
    <submittedName>
        <fullName evidence="7 8">Uncharacterized protein LOC108676550 isoform X1</fullName>
    </submittedName>
</protein>
<dbReference type="CDD" id="cd17680">
    <property type="entry name" value="RUN_PLEKHM2"/>
    <property type="match status" value="1"/>
</dbReference>
<dbReference type="PROSITE" id="PS50826">
    <property type="entry name" value="RUN"/>
    <property type="match status" value="1"/>
</dbReference>
<dbReference type="Proteomes" id="UP000694843">
    <property type="component" value="Unplaced"/>
</dbReference>
<evidence type="ECO:0000313" key="6">
    <source>
        <dbReference type="Proteomes" id="UP000694843"/>
    </source>
</evidence>
<dbReference type="GeneID" id="108676550"/>
<feature type="region of interest" description="Disordered" evidence="3">
    <location>
        <begin position="1271"/>
        <end position="1298"/>
    </location>
</feature>
<evidence type="ECO:0000313" key="8">
    <source>
        <dbReference type="RefSeq" id="XP_047735722.1"/>
    </source>
</evidence>
<feature type="region of interest" description="Disordered" evidence="3">
    <location>
        <begin position="191"/>
        <end position="217"/>
    </location>
</feature>
<dbReference type="GO" id="GO:0005765">
    <property type="term" value="C:lysosomal membrane"/>
    <property type="evidence" value="ECO:0007669"/>
    <property type="project" value="UniProtKB-SubCell"/>
</dbReference>
<dbReference type="SUPFAM" id="SSF140741">
    <property type="entry name" value="RUN domain-like"/>
    <property type="match status" value="1"/>
</dbReference>
<feature type="region of interest" description="Disordered" evidence="3">
    <location>
        <begin position="528"/>
        <end position="700"/>
    </location>
</feature>
<sequence>MDEEEQKELILKNLGEAVKKVYGEWCSRSERSVGRDCVSAVVSGVDSALAHGLRRPLQGYWPLLTPLLDHDTHALLLQYPCPRSRGWQWVLRCLSRGELESLISVVLSHAHLLPPLYCGHALLRDPSAQLVLPTLLAGLEHVRLNKGTEEELEKVVEEVEDIAPSAVVRQKPSEGTSALRSLRSLRTSLLSGRAAKSKPAKERKTEPPDSQHDERVSPHFDLNAPQAQFPSLEAGMSGGVSVGSGGVSVFPPPRVTGPAALEPPFTSLVLSLEQLHEPPIDVCREATEDLNEQVFEEDDEAEMTVEVHHFGKQRKKAERHHGSRGASRVEARASSGAMKDEAEAQEMSLEEELKAATQGGFVENRPPTNLLGGKGDDLIMGIVGDDKLVKVLPDPACGHVNGRHPGECDEYSADELDVEIVEAFPCSSARGIAPSSSPGREHSRPSSKKSAAISADEGSCSKKNIKPSHDGGSSKTRKEKDSSKSSGRVSQQQQLIEAKHLLKSLTKAGVIDVTPELNKLLDSLEQREALLSERSPPEGQEDPAVTSSASSLKKPASTKPKPSPAKTDFKDETSRPEDVEFITESKLDGYVSTSSGSMKKNSSTLVETSIGDDATDEERATSAEVLEEADEGESSHVPLDSSQCEDSLSDELVMSDEEVGGGDGSITDTDDNEEVSQLTTDADPSESRLGSCSVSSGSSGTDLGDLALRAGLLCASNDDLHVIGGALLRSSGVGLDTDDTSDGLLSDGESSTGAEQESGAESLPGIVLSSYQRHPLPLDESFCSLGDENLEEEALTEGCRGKTGIVGGAVWDQLMGGLPEAVISQDLKKEKNLKGKPAHLEETVEALINQTDGTLINFNQTDGTPVKSIVHSEVPDTVGLEKSESTNTVELGNFVSEGVVSVTNVSNVATSQKYVRDGSEGVMTQSAHSALSEAPGSDKVGVVGATMSRTLSLSSCGSRSGGLDGSRMDARSDGKLSSILDSKIDCKLDSTSESVVAALDDAAREAQLQLLNLHTQLQHYRKMALRRKTRKLLDSKLNPILKSSMLEFSIALTLPKALPVMVYPLKHSDAPVHDCPDCVVQQQWEDSSGDFISLSSITVIPNEATQNVLSSTVFRRPGERLYKIFIMRAGHAAGFANTVRVVLSSHALYVMTTCPAPSLLHALPYTQVHSLVLGAYREWVVVLSRAAVEWGSVEEKTSVGGCNVVGVQLCAADPSLALDFVASFELQTRRALMALQANEIKFSNEGKFLPIAGLDDGRDLEKLASRPVESRRLSGDVQTDPQGRAYDTRSFGSKASTPQEWWRPPVWRHGVGGQSDDFLSMSGRIERQVPAVVDAREWEPMVLSQWLQMLLPTEASTRVVGSWMVDWDGGMRLGQKGALGPTMEGPLMFRTAKLFSQWRNAHFLLKAGVLYQFWCSGDRLPHTMLDVTSCSACTPTTQHNKPHAFQVIQSDGSPLLLAASDADQAARWTSALSAVLCNAAGRMSTRRPLPCRLLLLPGSLVLLHQSDLLLAVPHGTPPPPHPTPSAASSAYMPSTVAPVDARRDSRSSGAALPTAVGTLRHSRHLSSSLSSLNSNSSAAPNKQNLKVNSPLSPAGTTAAGNGIGSAVTSTPNPPRSLALSAAGQQLPGYQPAVEGLAQCAPRVPLNRGAEARLVARLDLRSLASIGRYNECGNTTVLEVHSAFNAAWRPDELKTPLLESGGGTSGDWALYFRGSKQLENFLTVLASQVVVCERELCDISVQQLLLEGAQAAAGAWAAMASHG</sequence>
<feature type="compositionally biased region" description="Basic and acidic residues" evidence="3">
    <location>
        <begin position="199"/>
        <end position="217"/>
    </location>
</feature>
<dbReference type="InterPro" id="IPR047327">
    <property type="entry name" value="RUN_PLEKHM2"/>
</dbReference>
<comment type="subcellular location">
    <subcellularLocation>
        <location evidence="1">Lysosome membrane</location>
    </subcellularLocation>
</comment>
<evidence type="ECO:0000256" key="3">
    <source>
        <dbReference type="SAM" id="MobiDB-lite"/>
    </source>
</evidence>
<dbReference type="InterPro" id="IPR001849">
    <property type="entry name" value="PH_domain"/>
</dbReference>
<dbReference type="Pfam" id="PF00169">
    <property type="entry name" value="PH"/>
    <property type="match status" value="1"/>
</dbReference>
<feature type="region of interest" description="Disordered" evidence="3">
    <location>
        <begin position="739"/>
        <end position="761"/>
    </location>
</feature>
<dbReference type="GO" id="GO:0007030">
    <property type="term" value="P:Golgi organization"/>
    <property type="evidence" value="ECO:0007669"/>
    <property type="project" value="TreeGrafter"/>
</dbReference>
<dbReference type="PROSITE" id="PS50003">
    <property type="entry name" value="PH_DOMAIN"/>
    <property type="match status" value="1"/>
</dbReference>
<dbReference type="GO" id="GO:0032880">
    <property type="term" value="P:regulation of protein localization"/>
    <property type="evidence" value="ECO:0007669"/>
    <property type="project" value="TreeGrafter"/>
</dbReference>
<feature type="compositionally biased region" description="Low complexity" evidence="3">
    <location>
        <begin position="546"/>
        <end position="566"/>
    </location>
</feature>
<dbReference type="RefSeq" id="XP_047735722.1">
    <property type="nucleotide sequence ID" value="XM_047879766.1"/>
</dbReference>
<keyword evidence="6" id="KW-1185">Reference proteome</keyword>
<evidence type="ECO:0000259" key="5">
    <source>
        <dbReference type="PROSITE" id="PS50826"/>
    </source>
</evidence>
<keyword evidence="2" id="KW-0458">Lysosome</keyword>
<dbReference type="SUPFAM" id="SSF50729">
    <property type="entry name" value="PH domain-like"/>
    <property type="match status" value="1"/>
</dbReference>
<feature type="compositionally biased region" description="Low complexity" evidence="3">
    <location>
        <begin position="1565"/>
        <end position="1577"/>
    </location>
</feature>
<feature type="compositionally biased region" description="Acidic residues" evidence="3">
    <location>
        <begin position="647"/>
        <end position="660"/>
    </location>
</feature>
<feature type="compositionally biased region" description="Low complexity" evidence="3">
    <location>
        <begin position="742"/>
        <end position="753"/>
    </location>
</feature>
<dbReference type="GO" id="GO:0010008">
    <property type="term" value="C:endosome membrane"/>
    <property type="evidence" value="ECO:0007669"/>
    <property type="project" value="TreeGrafter"/>
</dbReference>
<dbReference type="SMART" id="SM00233">
    <property type="entry name" value="PH"/>
    <property type="match status" value="1"/>
</dbReference>
<feature type="region of interest" description="Disordered" evidence="3">
    <location>
        <begin position="1538"/>
        <end position="1619"/>
    </location>
</feature>
<dbReference type="PANTHER" id="PTHR46556:SF1">
    <property type="entry name" value="PLECKSTRIN HOMOLOGY DOMAIN-CONTAINING FAMILY M MEMBER 2"/>
    <property type="match status" value="1"/>
</dbReference>